<dbReference type="GO" id="GO:0006368">
    <property type="term" value="P:transcription elongation by RNA polymerase II"/>
    <property type="evidence" value="ECO:0007669"/>
    <property type="project" value="InterPro"/>
</dbReference>
<proteinExistence type="evidence at transcript level"/>
<evidence type="ECO:0000313" key="13">
    <source>
        <dbReference type="EMBL" id="AEE39462.1"/>
    </source>
</evidence>
<comment type="similarity">
    <text evidence="2">Belongs to the GRINL1 family.</text>
</comment>
<evidence type="ECO:0000256" key="11">
    <source>
        <dbReference type="SAM" id="Coils"/>
    </source>
</evidence>
<dbReference type="InterPro" id="IPR051375">
    <property type="entry name" value="Tuftelin_GRINL1A/MYZAP/CCD68"/>
</dbReference>
<dbReference type="GO" id="GO:0000428">
    <property type="term" value="C:DNA-directed RNA polymerase complex"/>
    <property type="evidence" value="ECO:0007669"/>
    <property type="project" value="UniProtKB-KW"/>
</dbReference>
<evidence type="ECO:0000256" key="4">
    <source>
        <dbReference type="ARBA" id="ARBA00022553"/>
    </source>
</evidence>
<feature type="compositionally biased region" description="Basic and acidic residues" evidence="12">
    <location>
        <begin position="44"/>
        <end position="55"/>
    </location>
</feature>
<dbReference type="GO" id="GO:0003711">
    <property type="term" value="F:transcription elongation factor activity"/>
    <property type="evidence" value="ECO:0007669"/>
    <property type="project" value="InterPro"/>
</dbReference>
<dbReference type="GO" id="GO:0005634">
    <property type="term" value="C:nucleus"/>
    <property type="evidence" value="ECO:0007669"/>
    <property type="project" value="UniProtKB-SubCell"/>
</dbReference>
<dbReference type="ExpressionAtlas" id="H8Y6S5">
    <property type="expression patterns" value="baseline and differential"/>
</dbReference>
<accession>H8Y6S5</accession>
<dbReference type="AlphaFoldDB" id="H8Y6S5"/>
<dbReference type="RGD" id="619847">
    <property type="gene designation" value="Polr2m"/>
</dbReference>
<dbReference type="RGD" id="1359197">
    <property type="gene designation" value="Myzap"/>
</dbReference>
<feature type="region of interest" description="Disordered" evidence="12">
    <location>
        <begin position="1"/>
        <end position="66"/>
    </location>
</feature>
<comment type="subcellular location">
    <subcellularLocation>
        <location evidence="1">Nucleus</location>
    </subcellularLocation>
</comment>
<name>H8Y6S5_RAT</name>
<dbReference type="InterPro" id="IPR026213">
    <property type="entry name" value="GRINL1"/>
</dbReference>
<reference evidence="13" key="1">
    <citation type="journal article" date="2004" name="Genomics">
        <title>The human GRINL1A gene defines a complex transcription unit, an unusual form of gene organization in eukaryotes.</title>
        <authorList>
            <person name="Roginski R.S."/>
            <person name="Mohan Raj B.K."/>
            <person name="Birditt B."/>
            <person name="Rowen L."/>
        </authorList>
    </citation>
    <scope>NUCLEOTIDE SEQUENCE</scope>
    <source>
        <tissue evidence="13">Brain</tissue>
    </source>
</reference>
<keyword evidence="3" id="KW-0240">DNA-directed RNA polymerase</keyword>
<feature type="region of interest" description="Disordered" evidence="12">
    <location>
        <begin position="632"/>
        <end position="675"/>
    </location>
</feature>
<feature type="compositionally biased region" description="Polar residues" evidence="12">
    <location>
        <begin position="646"/>
        <end position="655"/>
    </location>
</feature>
<evidence type="ECO:0000256" key="5">
    <source>
        <dbReference type="ARBA" id="ARBA00023054"/>
    </source>
</evidence>
<evidence type="ECO:0000256" key="1">
    <source>
        <dbReference type="ARBA" id="ARBA00004123"/>
    </source>
</evidence>
<feature type="region of interest" description="Disordered" evidence="12">
    <location>
        <begin position="597"/>
        <end position="620"/>
    </location>
</feature>
<dbReference type="SMR" id="H8Y6S5"/>
<evidence type="ECO:0000256" key="10">
    <source>
        <dbReference type="ARBA" id="ARBA00033073"/>
    </source>
</evidence>
<dbReference type="Pfam" id="PF15328">
    <property type="entry name" value="GCOM2"/>
    <property type="match status" value="1"/>
</dbReference>
<evidence type="ECO:0000256" key="9">
    <source>
        <dbReference type="ARBA" id="ARBA00029649"/>
    </source>
</evidence>
<evidence type="ECO:0000256" key="3">
    <source>
        <dbReference type="ARBA" id="ARBA00022478"/>
    </source>
</evidence>
<keyword evidence="6" id="KW-0804">Transcription</keyword>
<feature type="region of interest" description="Disordered" evidence="12">
    <location>
        <begin position="732"/>
        <end position="761"/>
    </location>
</feature>
<dbReference type="OMA" id="KNELYHV"/>
<dbReference type="PANTHER" id="PTHR23171">
    <property type="entry name" value="GDOWN1"/>
    <property type="match status" value="1"/>
</dbReference>
<feature type="compositionally biased region" description="Polar residues" evidence="12">
    <location>
        <begin position="516"/>
        <end position="530"/>
    </location>
</feature>
<dbReference type="Bgee" id="ENSRNOG00000057676">
    <property type="expression patterns" value="Expressed in heart and 20 other cell types or tissues"/>
</dbReference>
<dbReference type="PANTHER" id="PTHR23171:SF5">
    <property type="entry name" value="DNA-DIRECTED RNA POLYMERASE II SUBUNIT GRINL1A"/>
    <property type="match status" value="1"/>
</dbReference>
<evidence type="ECO:0000256" key="12">
    <source>
        <dbReference type="SAM" id="MobiDB-lite"/>
    </source>
</evidence>
<sequence length="761" mass="86895">MLRSTSTVTLLSGGSAKSPGTPSRRANVCRLRLTVPPENPVPQQKEKKIERKDQPPELSNGESTKKLPQGVVYGVVRRSDPNQQKEMVVYGWSTNQLKEEMNYIKDVRATLEKVRKRMYGDYDEMRQKIRQLTQDLSVSHAQQDYLDSHIQAQASALDSFNAMNSALALDSVGLQKTLVDVTLENSNIKDQIRHLQQTYEASMDKLREKQRQLEAAQMENQLLKMRVESSQEANAEVMREMTRKLYSQYEEKLQEAQRKHSAEKEVLLEETNSFLKAIEEANKKMEAAELSLEEKDQRIGELDRLIERMEKERHQLQLQLLEHETEMSGEMADFDKNRYQQLEEASASLRERIRHLDDMVHCQQKKVKQMVEEIESLKKKVQQKQLLILQLLEKISFLEGENNELQSRLDYLTETQPKTEVETREIGVGCDLLPRKFICKLPDKGKKISDTIAKLKAAISEREEVRGRTELFHPVSVDCKLRHKATTRVDTDIDKAQNSDLMLDTSSLVPECSSVDIESSKTTSETQGPTHLTHKGNEETLATGCTVNTCPSARITTQDPSSEVNEHLPQHSSQVEEISSSVDSLFITKLQKITIADQTEPSEENTSTENFPGLQSETPKKPHYMKVLEMRAKNPVPPPHKFKTNVLPTQQSDSSSHCHKGQSPASSEEHRRRARQHLDDVTAARLLPLHHLPAQLLSIEESLALQKEQKQNYEEMQAKLAAQKLAERLNIKMQSFNPEGESSGRYREVRDEDDAQSSDEC</sequence>
<feature type="compositionally biased region" description="Low complexity" evidence="12">
    <location>
        <begin position="1"/>
        <end position="12"/>
    </location>
</feature>
<keyword evidence="4" id="KW-0597">Phosphoprotein</keyword>
<evidence type="ECO:0000256" key="7">
    <source>
        <dbReference type="ARBA" id="ARBA00023242"/>
    </source>
</evidence>
<evidence type="ECO:0000256" key="2">
    <source>
        <dbReference type="ARBA" id="ARBA00009876"/>
    </source>
</evidence>
<dbReference type="EMBL" id="JF440303">
    <property type="protein sequence ID" value="AEE39462.1"/>
    <property type="molecule type" value="mRNA"/>
</dbReference>
<keyword evidence="7" id="KW-0539">Nucleus</keyword>
<feature type="region of interest" description="Disordered" evidence="12">
    <location>
        <begin position="516"/>
        <end position="539"/>
    </location>
</feature>
<reference evidence="13" key="2">
    <citation type="journal article" date="2008" name="NeuroReport">
        <title>GRINL1A colocalizes with N-methyl D-aspartate receptor NR1 subunit and reduces N-methyl D-aspartate toxicity.</title>
        <authorList>
            <person name="Roginski R.S."/>
            <person name="Goubaeva F."/>
            <person name="Mikami M."/>
            <person name="Fried-Cassorla E."/>
            <person name="Nair M.R."/>
            <person name="Yang J."/>
        </authorList>
    </citation>
    <scope>NUCLEOTIDE SEQUENCE</scope>
    <source>
        <tissue evidence="13">Brain</tissue>
    </source>
</reference>
<gene>
    <name evidence="15" type="primary">Polr2m</name>
    <name evidence="13" type="synonym">Gcom1</name>
    <name evidence="14" type="synonym">Myzap</name>
</gene>
<evidence type="ECO:0000313" key="15">
    <source>
        <dbReference type="RGD" id="619847"/>
    </source>
</evidence>
<keyword evidence="5 11" id="KW-0175">Coiled coil</keyword>
<protein>
    <recommendedName>
        <fullName evidence="8">DNA-directed RNA polymerase II subunit GRINL1A</fullName>
    </recommendedName>
    <alternativeName>
        <fullName evidence="10">DNA-directed RNA polymerase II subunit M</fullName>
    </alternativeName>
    <alternativeName>
        <fullName evidence="9">Glutamate receptor-like protein 1A</fullName>
    </alternativeName>
</protein>
<feature type="coiled-coil region" evidence="11">
    <location>
        <begin position="696"/>
        <end position="726"/>
    </location>
</feature>
<evidence type="ECO:0000256" key="8">
    <source>
        <dbReference type="ARBA" id="ARBA00024236"/>
    </source>
</evidence>
<organism evidence="13">
    <name type="scientific">Rattus norvegicus</name>
    <name type="common">Rat</name>
    <dbReference type="NCBI Taxonomy" id="10116"/>
    <lineage>
        <taxon>Eukaryota</taxon>
        <taxon>Metazoa</taxon>
        <taxon>Chordata</taxon>
        <taxon>Craniata</taxon>
        <taxon>Vertebrata</taxon>
        <taxon>Euteleostomi</taxon>
        <taxon>Mammalia</taxon>
        <taxon>Eutheria</taxon>
        <taxon>Euarchontoglires</taxon>
        <taxon>Glires</taxon>
        <taxon>Rodentia</taxon>
        <taxon>Myomorpha</taxon>
        <taxon>Muroidea</taxon>
        <taxon>Muridae</taxon>
        <taxon>Murinae</taxon>
        <taxon>Rattus</taxon>
    </lineage>
</organism>
<evidence type="ECO:0000313" key="14">
    <source>
        <dbReference type="RGD" id="1359197"/>
    </source>
</evidence>
<evidence type="ECO:0000256" key="6">
    <source>
        <dbReference type="ARBA" id="ARBA00023163"/>
    </source>
</evidence>
<feature type="coiled-coil region" evidence="11">
    <location>
        <begin position="192"/>
        <end position="415"/>
    </location>
</feature>
<feature type="compositionally biased region" description="Acidic residues" evidence="12">
    <location>
        <begin position="751"/>
        <end position="761"/>
    </location>
</feature>
<reference evidence="13" key="3">
    <citation type="submission" date="2011-02" db="EMBL/GenBank/DDBJ databases">
        <title>GCOM1 is a hub gene with multiple disease links and interacts with the NMDA receptor.</title>
        <authorList>
            <person name="Roginski R.S."/>
            <person name="Farida G."/>
            <person name="Maya M."/>
            <person name="Emma F.-C."/>
            <person name="Nair M.R."/>
            <person name="Yang J."/>
        </authorList>
    </citation>
    <scope>NUCLEOTIDE SEQUENCE</scope>
    <source>
        <tissue evidence="13">Brain</tissue>
    </source>
</reference>